<dbReference type="Pfam" id="PF07690">
    <property type="entry name" value="MFS_1"/>
    <property type="match status" value="1"/>
</dbReference>
<keyword evidence="4 6" id="KW-1133">Transmembrane helix</keyword>
<feature type="domain" description="Major facilitator superfamily (MFS) profile" evidence="7">
    <location>
        <begin position="60"/>
        <end position="475"/>
    </location>
</feature>
<accession>A0A8H7SFL9</accession>
<dbReference type="InterPro" id="IPR020846">
    <property type="entry name" value="MFS_dom"/>
</dbReference>
<dbReference type="SUPFAM" id="SSF103473">
    <property type="entry name" value="MFS general substrate transporter"/>
    <property type="match status" value="1"/>
</dbReference>
<feature type="transmembrane region" description="Helical" evidence="6">
    <location>
        <begin position="289"/>
        <end position="314"/>
    </location>
</feature>
<evidence type="ECO:0000259" key="7">
    <source>
        <dbReference type="PROSITE" id="PS50850"/>
    </source>
</evidence>
<feature type="transmembrane region" description="Helical" evidence="6">
    <location>
        <begin position="356"/>
        <end position="374"/>
    </location>
</feature>
<evidence type="ECO:0000256" key="2">
    <source>
        <dbReference type="ARBA" id="ARBA00022448"/>
    </source>
</evidence>
<evidence type="ECO:0000256" key="1">
    <source>
        <dbReference type="ARBA" id="ARBA00004141"/>
    </source>
</evidence>
<dbReference type="Gene3D" id="1.20.1250.20">
    <property type="entry name" value="MFS general substrate transporter like domains"/>
    <property type="match status" value="2"/>
</dbReference>
<dbReference type="OrthoDB" id="2985014at2759"/>
<feature type="transmembrane region" description="Helical" evidence="6">
    <location>
        <begin position="326"/>
        <end position="344"/>
    </location>
</feature>
<comment type="subcellular location">
    <subcellularLocation>
        <location evidence="1">Membrane</location>
        <topology evidence="1">Multi-pass membrane protein</topology>
    </subcellularLocation>
</comment>
<dbReference type="EMBL" id="JAEPRB010000009">
    <property type="protein sequence ID" value="KAG2227203.1"/>
    <property type="molecule type" value="Genomic_DNA"/>
</dbReference>
<feature type="transmembrane region" description="Helical" evidence="6">
    <location>
        <begin position="151"/>
        <end position="174"/>
    </location>
</feature>
<protein>
    <recommendedName>
        <fullName evidence="7">Major facilitator superfamily (MFS) profile domain-containing protein</fullName>
    </recommendedName>
</protein>
<evidence type="ECO:0000256" key="3">
    <source>
        <dbReference type="ARBA" id="ARBA00022692"/>
    </source>
</evidence>
<evidence type="ECO:0000256" key="5">
    <source>
        <dbReference type="ARBA" id="ARBA00023136"/>
    </source>
</evidence>
<feature type="transmembrane region" description="Helical" evidence="6">
    <location>
        <begin position="126"/>
        <end position="145"/>
    </location>
</feature>
<keyword evidence="2" id="KW-0813">Transport</keyword>
<evidence type="ECO:0000313" key="8">
    <source>
        <dbReference type="EMBL" id="KAG2227203.1"/>
    </source>
</evidence>
<evidence type="ECO:0000256" key="4">
    <source>
        <dbReference type="ARBA" id="ARBA00022989"/>
    </source>
</evidence>
<reference evidence="8 9" key="1">
    <citation type="submission" date="2020-12" db="EMBL/GenBank/DDBJ databases">
        <title>Metabolic potential, ecology and presence of endohyphal bacteria is reflected in genomic diversity of Mucoromycotina.</title>
        <authorList>
            <person name="Muszewska A."/>
            <person name="Okrasinska A."/>
            <person name="Steczkiewicz K."/>
            <person name="Drgas O."/>
            <person name="Orlowska M."/>
            <person name="Perlinska-Lenart U."/>
            <person name="Aleksandrzak-Piekarczyk T."/>
            <person name="Szatraj K."/>
            <person name="Zielenkiewicz U."/>
            <person name="Pilsyk S."/>
            <person name="Malc E."/>
            <person name="Mieczkowski P."/>
            <person name="Kruszewska J.S."/>
            <person name="Biernat P."/>
            <person name="Pawlowska J."/>
        </authorList>
    </citation>
    <scope>NUCLEOTIDE SEQUENCE [LARGE SCALE GENOMIC DNA]</scope>
    <source>
        <strain evidence="8 9">CBS 142.35</strain>
    </source>
</reference>
<dbReference type="InterPro" id="IPR036259">
    <property type="entry name" value="MFS_trans_sf"/>
</dbReference>
<feature type="transmembrane region" description="Helical" evidence="6">
    <location>
        <begin position="219"/>
        <end position="242"/>
    </location>
</feature>
<dbReference type="InterPro" id="IPR011701">
    <property type="entry name" value="MFS"/>
</dbReference>
<dbReference type="Proteomes" id="UP000646827">
    <property type="component" value="Unassembled WGS sequence"/>
</dbReference>
<gene>
    <name evidence="8" type="ORF">INT45_008447</name>
</gene>
<dbReference type="AlphaFoldDB" id="A0A8H7SFL9"/>
<dbReference type="FunFam" id="1.20.1250.20:FF:000057">
    <property type="entry name" value="MFS general substrate transporter"/>
    <property type="match status" value="1"/>
</dbReference>
<keyword evidence="5 6" id="KW-0472">Membrane</keyword>
<sequence length="494" mass="55381">MTIDDSLQKNGSTTKIQQEDVSKVAMTTIEEEKWNLEEKKMQYIDPVLEKRFLRKLDLRMVIWSFIASISNFLNRNNMQNAFTMGMDKDLNLDSSVYNWTVTMFFIGYLILQIPGNILITKVPPRWVLPTCAVLWGTIVSVMPAVKDYQTLWGLRFVLGLAQAPYYPGVVFLFGSWYKKNELAKRSMLVAAGVPLSGAVNGLISGAISKTMDGSAGLSSWRWLFIIEGVLGVLVGAFGYILLPNFPHNTPWLTPEERQIAIARVQNQDMHVVSNTYSWKTVSNVLLRPYPWLMIIQGIGIGLCLTMIDYFAIILRDLSYPVDMANYMLTPLYIFGTFASIAIGWSSDKLGDRACHIGVSQFAAAIWYMILGAVNKGDNSSVLVFIGVYVASLNMAMLTLCLTWLNEFYKVDHNTRAIAIAFINTMSVVIPNFINLKAWLVTDSPNFWAGKLTSMGCGFASVLATIAIWFLLRKNIMLPEATDKRDDESGVDLHA</sequence>
<proteinExistence type="predicted"/>
<evidence type="ECO:0000313" key="9">
    <source>
        <dbReference type="Proteomes" id="UP000646827"/>
    </source>
</evidence>
<dbReference type="PANTHER" id="PTHR43791:SF36">
    <property type="entry name" value="TRANSPORTER, PUTATIVE (AFU_ORTHOLOGUE AFUA_6G08340)-RELATED"/>
    <property type="match status" value="1"/>
</dbReference>
<feature type="transmembrane region" description="Helical" evidence="6">
    <location>
        <begin position="186"/>
        <end position="207"/>
    </location>
</feature>
<feature type="transmembrane region" description="Helical" evidence="6">
    <location>
        <begin position="380"/>
        <end position="404"/>
    </location>
</feature>
<feature type="transmembrane region" description="Helical" evidence="6">
    <location>
        <begin position="58"/>
        <end position="76"/>
    </location>
</feature>
<keyword evidence="3 6" id="KW-0812">Transmembrane</keyword>
<feature type="transmembrane region" description="Helical" evidence="6">
    <location>
        <begin position="96"/>
        <end position="119"/>
    </location>
</feature>
<dbReference type="GO" id="GO:0022857">
    <property type="term" value="F:transmembrane transporter activity"/>
    <property type="evidence" value="ECO:0007669"/>
    <property type="project" value="InterPro"/>
</dbReference>
<keyword evidence="9" id="KW-1185">Reference proteome</keyword>
<dbReference type="GO" id="GO:0016020">
    <property type="term" value="C:membrane"/>
    <property type="evidence" value="ECO:0007669"/>
    <property type="project" value="UniProtKB-SubCell"/>
</dbReference>
<organism evidence="8 9">
    <name type="scientific">Circinella minor</name>
    <dbReference type="NCBI Taxonomy" id="1195481"/>
    <lineage>
        <taxon>Eukaryota</taxon>
        <taxon>Fungi</taxon>
        <taxon>Fungi incertae sedis</taxon>
        <taxon>Mucoromycota</taxon>
        <taxon>Mucoromycotina</taxon>
        <taxon>Mucoromycetes</taxon>
        <taxon>Mucorales</taxon>
        <taxon>Lichtheimiaceae</taxon>
        <taxon>Circinella</taxon>
    </lineage>
</organism>
<name>A0A8H7SFL9_9FUNG</name>
<evidence type="ECO:0000256" key="6">
    <source>
        <dbReference type="SAM" id="Phobius"/>
    </source>
</evidence>
<dbReference type="PANTHER" id="PTHR43791">
    <property type="entry name" value="PERMEASE-RELATED"/>
    <property type="match status" value="1"/>
</dbReference>
<feature type="transmembrane region" description="Helical" evidence="6">
    <location>
        <begin position="451"/>
        <end position="471"/>
    </location>
</feature>
<dbReference type="PROSITE" id="PS50850">
    <property type="entry name" value="MFS"/>
    <property type="match status" value="1"/>
</dbReference>
<feature type="transmembrane region" description="Helical" evidence="6">
    <location>
        <begin position="416"/>
        <end position="439"/>
    </location>
</feature>
<comment type="caution">
    <text evidence="8">The sequence shown here is derived from an EMBL/GenBank/DDBJ whole genome shotgun (WGS) entry which is preliminary data.</text>
</comment>